<feature type="transmembrane region" description="Helical" evidence="5">
    <location>
        <begin position="154"/>
        <end position="175"/>
    </location>
</feature>
<comment type="subcellular location">
    <subcellularLocation>
        <location evidence="1">Membrane</location>
    </subcellularLocation>
</comment>
<evidence type="ECO:0000256" key="3">
    <source>
        <dbReference type="ARBA" id="ARBA00022989"/>
    </source>
</evidence>
<reference evidence="7" key="1">
    <citation type="submission" date="2021-10" db="EMBL/GenBank/DDBJ databases">
        <authorList>
            <person name="Piombo E."/>
        </authorList>
    </citation>
    <scope>NUCLEOTIDE SEQUENCE</scope>
</reference>
<protein>
    <recommendedName>
        <fullName evidence="6">TMEM205-like domain-containing protein</fullName>
    </recommendedName>
</protein>
<evidence type="ECO:0000313" key="7">
    <source>
        <dbReference type="EMBL" id="CAG9982237.1"/>
    </source>
</evidence>
<feature type="transmembrane region" description="Helical" evidence="5">
    <location>
        <begin position="89"/>
        <end position="106"/>
    </location>
</feature>
<keyword evidence="8" id="KW-1185">Reference proteome</keyword>
<accession>A0A9N9U8N8</accession>
<comment type="caution">
    <text evidence="7">The sequence shown here is derived from an EMBL/GenBank/DDBJ whole genome shotgun (WGS) entry which is preliminary data.</text>
</comment>
<organism evidence="7 8">
    <name type="scientific">Clonostachys byssicola</name>
    <dbReference type="NCBI Taxonomy" id="160290"/>
    <lineage>
        <taxon>Eukaryota</taxon>
        <taxon>Fungi</taxon>
        <taxon>Dikarya</taxon>
        <taxon>Ascomycota</taxon>
        <taxon>Pezizomycotina</taxon>
        <taxon>Sordariomycetes</taxon>
        <taxon>Hypocreomycetidae</taxon>
        <taxon>Hypocreales</taxon>
        <taxon>Bionectriaceae</taxon>
        <taxon>Clonostachys</taxon>
    </lineage>
</organism>
<gene>
    <name evidence="7" type="ORF">CBYS24578_00015734</name>
</gene>
<keyword evidence="3 5" id="KW-1133">Transmembrane helix</keyword>
<dbReference type="Pfam" id="PF13664">
    <property type="entry name" value="DUF4149"/>
    <property type="match status" value="1"/>
</dbReference>
<dbReference type="GO" id="GO:0016020">
    <property type="term" value="C:membrane"/>
    <property type="evidence" value="ECO:0007669"/>
    <property type="project" value="UniProtKB-SubCell"/>
</dbReference>
<evidence type="ECO:0000256" key="4">
    <source>
        <dbReference type="ARBA" id="ARBA00023136"/>
    </source>
</evidence>
<feature type="transmembrane region" description="Helical" evidence="5">
    <location>
        <begin position="64"/>
        <end position="83"/>
    </location>
</feature>
<sequence length="177" mass="19421">MAILNTIQTLICSAPVHLVCFFALLGTELHQSLITAKKYFHALRRNQSLTSHERVSPVLLRTQSILLILVAVTVPPHGLLSLIEHKSSWIPLLVGSYATALNVFLFHPRASRALSDLQLQSIANTSGKASETEPLNPNVAVLEKSFRRNRAATVHLNIVTVMATIWYGCGLAKSFTA</sequence>
<name>A0A9N9U8N8_9HYPO</name>
<evidence type="ECO:0000256" key="5">
    <source>
        <dbReference type="SAM" id="Phobius"/>
    </source>
</evidence>
<dbReference type="OrthoDB" id="1641132at2759"/>
<dbReference type="EMBL" id="CABFNO020001339">
    <property type="protein sequence ID" value="CAG9982237.1"/>
    <property type="molecule type" value="Genomic_DNA"/>
</dbReference>
<keyword evidence="2 5" id="KW-0812">Transmembrane</keyword>
<keyword evidence="4 5" id="KW-0472">Membrane</keyword>
<proteinExistence type="predicted"/>
<dbReference type="AlphaFoldDB" id="A0A9N9U8N8"/>
<dbReference type="InterPro" id="IPR025423">
    <property type="entry name" value="TMEM205-like"/>
</dbReference>
<evidence type="ECO:0000313" key="8">
    <source>
        <dbReference type="Proteomes" id="UP000754883"/>
    </source>
</evidence>
<evidence type="ECO:0000256" key="2">
    <source>
        <dbReference type="ARBA" id="ARBA00022692"/>
    </source>
</evidence>
<dbReference type="Proteomes" id="UP000754883">
    <property type="component" value="Unassembled WGS sequence"/>
</dbReference>
<evidence type="ECO:0000256" key="1">
    <source>
        <dbReference type="ARBA" id="ARBA00004370"/>
    </source>
</evidence>
<feature type="domain" description="TMEM205-like" evidence="6">
    <location>
        <begin position="20"/>
        <end position="113"/>
    </location>
</feature>
<evidence type="ECO:0000259" key="6">
    <source>
        <dbReference type="Pfam" id="PF13664"/>
    </source>
</evidence>